<dbReference type="Proteomes" id="UP000008493">
    <property type="component" value="Unassembled WGS sequence"/>
</dbReference>
<evidence type="ECO:0000313" key="1">
    <source>
        <dbReference type="EMBL" id="EKM84336.1"/>
    </source>
</evidence>
<dbReference type="HOGENOM" id="CLU_197734_0_0_1"/>
<organism evidence="1 2">
    <name type="scientific">Agaricus bisporus var. burnettii (strain JB137-S8 / ATCC MYA-4627 / FGSC 10392)</name>
    <name type="common">White button mushroom</name>
    <dbReference type="NCBI Taxonomy" id="597362"/>
    <lineage>
        <taxon>Eukaryota</taxon>
        <taxon>Fungi</taxon>
        <taxon>Dikarya</taxon>
        <taxon>Basidiomycota</taxon>
        <taxon>Agaricomycotina</taxon>
        <taxon>Agaricomycetes</taxon>
        <taxon>Agaricomycetidae</taxon>
        <taxon>Agaricales</taxon>
        <taxon>Agaricineae</taxon>
        <taxon>Agaricaceae</taxon>
        <taxon>Agaricus</taxon>
    </lineage>
</organism>
<dbReference type="OrthoDB" id="2854803at2759"/>
<dbReference type="RefSeq" id="XP_007324968.1">
    <property type="nucleotide sequence ID" value="XM_007324906.1"/>
</dbReference>
<dbReference type="KEGG" id="abp:AGABI1DRAFT32557"/>
<name>K5X8S9_AGABU</name>
<accession>K5X8S9</accession>
<dbReference type="OMA" id="WRGTHAP"/>
<gene>
    <name evidence="1" type="ORF">AGABI1DRAFT_32557</name>
</gene>
<dbReference type="InParanoid" id="K5X8S9"/>
<keyword evidence="2" id="KW-1185">Reference proteome</keyword>
<proteinExistence type="predicted"/>
<dbReference type="EMBL" id="JH971385">
    <property type="protein sequence ID" value="EKM84336.1"/>
    <property type="molecule type" value="Genomic_DNA"/>
</dbReference>
<reference evidence="2" key="1">
    <citation type="journal article" date="2012" name="Proc. Natl. Acad. Sci. U.S.A.">
        <title>Genome sequence of the button mushroom Agaricus bisporus reveals mechanisms governing adaptation to a humic-rich ecological niche.</title>
        <authorList>
            <person name="Morin E."/>
            <person name="Kohler A."/>
            <person name="Baker A.R."/>
            <person name="Foulongne-Oriol M."/>
            <person name="Lombard V."/>
            <person name="Nagy L.G."/>
            <person name="Ohm R.A."/>
            <person name="Patyshakuliyeva A."/>
            <person name="Brun A."/>
            <person name="Aerts A.L."/>
            <person name="Bailey A.M."/>
            <person name="Billette C."/>
            <person name="Coutinho P.M."/>
            <person name="Deakin G."/>
            <person name="Doddapaneni H."/>
            <person name="Floudas D."/>
            <person name="Grimwood J."/>
            <person name="Hilden K."/>
            <person name="Kuees U."/>
            <person name="LaButti K.M."/>
            <person name="Lapidus A."/>
            <person name="Lindquist E.A."/>
            <person name="Lucas S.M."/>
            <person name="Murat C."/>
            <person name="Riley R.W."/>
            <person name="Salamov A.A."/>
            <person name="Schmutz J."/>
            <person name="Subramanian V."/>
            <person name="Woesten H.A.B."/>
            <person name="Xu J."/>
            <person name="Eastwood D.C."/>
            <person name="Foster G.D."/>
            <person name="Sonnenberg A.S."/>
            <person name="Cullen D."/>
            <person name="de Vries R.P."/>
            <person name="Lundell T."/>
            <person name="Hibbett D.S."/>
            <person name="Henrissat B."/>
            <person name="Burton K.S."/>
            <person name="Kerrigan R.W."/>
            <person name="Challen M.P."/>
            <person name="Grigoriev I.V."/>
            <person name="Martin F."/>
        </authorList>
    </citation>
    <scope>NUCLEOTIDE SEQUENCE [LARGE SCALE GENOMIC DNA]</scope>
    <source>
        <strain evidence="2">JB137-S8 / ATCC MYA-4627 / FGSC 10392</strain>
    </source>
</reference>
<protein>
    <submittedName>
        <fullName evidence="1">Uncharacterized protein</fullName>
    </submittedName>
</protein>
<sequence length="63" mass="6685">MHSTSFTTPIVAVQATDSQCKLSTSSISHSDTTLSGCPVDSESSPQCCHCGWRGTHAPDCPFR</sequence>
<evidence type="ECO:0000313" key="2">
    <source>
        <dbReference type="Proteomes" id="UP000008493"/>
    </source>
</evidence>
<dbReference type="GeneID" id="18829011"/>
<dbReference type="AlphaFoldDB" id="K5X8S9"/>